<keyword evidence="5" id="KW-1185">Reference proteome</keyword>
<evidence type="ECO:0000313" key="5">
    <source>
        <dbReference type="Proteomes" id="UP000281955"/>
    </source>
</evidence>
<feature type="domain" description="Gingipain" evidence="2">
    <location>
        <begin position="510"/>
        <end position="831"/>
    </location>
</feature>
<gene>
    <name evidence="4" type="ORF">CLV35_3913</name>
</gene>
<feature type="signal peptide" evidence="1">
    <location>
        <begin position="1"/>
        <end position="26"/>
    </location>
</feature>
<dbReference type="GO" id="GO:0005975">
    <property type="term" value="P:carbohydrate metabolic process"/>
    <property type="evidence" value="ECO:0007669"/>
    <property type="project" value="UniProtKB-ARBA"/>
</dbReference>
<dbReference type="OrthoDB" id="39703at2"/>
<evidence type="ECO:0000259" key="2">
    <source>
        <dbReference type="Pfam" id="PF01364"/>
    </source>
</evidence>
<keyword evidence="1" id="KW-0732">Signal</keyword>
<dbReference type="Pfam" id="PF01364">
    <property type="entry name" value="Peptidase_C25"/>
    <property type="match status" value="1"/>
</dbReference>
<evidence type="ECO:0000256" key="1">
    <source>
        <dbReference type="SAM" id="SignalP"/>
    </source>
</evidence>
<sequence length="1364" mass="138733">MRSLPVRPAALLTALLLAVAVLPATAGAAAAAPAGNLLSNGSFEDPAVAVGTYDVLPSAGAWRQTGPCGIEVENRSTVTAYDGDQVAELDSDCSTSFAQDVDVTPGAAYQLSYAFSARPGVADNALKVRVDGTVVAERTADGSALSDADWHVFTETVRASSGTMTVELADRSVSDTLGTLVDAVSLVPVPDYDPVAVAQNTSWTNAAPLAEGTDTAGRLGGTGEARWYSFPVVPSSTVTVGLTGLSADADLTLYTDIGAAFTSLRSTSDLARLGSEQSGDAFSPSIYSPSIYSPSIYSPSIYSPSIYSPSIYSPSIYSPSIYSPSIYSPSIYSPSIYSPSIYSPSIYSPSIYSPDQAFLDAFSGAQTRSLIAVSANDGVAAESVSAGTWNSTGRFYVRVQSRDGAGPTPFTVRLTTTGGPCTGFTLDTGSGTPLPAVSGTPATVVLTDTARLGLTGTAKTSYLATLGRLAADQRGVVVDAADVARTRLLNAQADAHPRCAYAKNLVAQSLRDVVNAYRGAGSTLKYVVIAGADPVVPFFRYADDAGLGPESDFVPPVRDDSGSQASLRSNLVLGQDAYGTLNDLNVKGSVLPVPDLAVGRLVETPAEITAQVDRFLGLAGGTLPTPKRSLVTGYDFLTSAADAVQADLVAGLGSGATTDALVTAQGVPTTTTTVSGRPDRQHSWTATDLKSALLGSRHDIVFLAGHFGSSDALAADYETTVTTADLAARPGLLAGSLVFSAGCHSGYSLADGDGIAGLTNGLDWAQEMAQQGATLVAGTGYQYADTDFLAYSAKLYAQFAHQLRSGTAGTAVRVGPALVQAKQDYLAGLGSLTGIDVKTLLEASVYGLPMTGLDLPGRASPVPATPALSTAPVADGTPGAVLGLRTAPLDDAPATTVASRAVLGLDGTPTGASYRWLTGPDGVQTAPALPALPQQVLDVTSADGSVLRGVGFRSGTYADTPGTTPLTGAPGTEHNGIHTSFASSSFFPHRLATPNWSGALTSTGDGRTRLVVTPAQYRAEPGATTSTERRYSSLGLQLFYSSNISTYGANTPALAAPPSISQVSGTASADGTRVAVTATVTGDPSAGIQSAWITYTAGAGPLHGTWASLDLRQSATDSRVWTGELALPAGQSAADVRFVVQAVNGVGLVAFDDASDDGYAPVVPSAVPPVQAPTSLSLGTSPRSGRYGDTVAFTTRVTGAPTGSTVTVALGATSATGTTAADGSATVRLPLRTTPGSYAVTASYAGDATHAPASATRTAFTVGKALTLLTPGATVARTFTLTSGSTRLQDKAVLVDAWGTSKGRVVHVVHAVRRTDADGRVDLSGLTLVPGVLAVTAVFGADVPGSPADPLYGASASATVVMGR</sequence>
<feature type="domain" description="Bacterial Ig-like" evidence="3">
    <location>
        <begin position="1180"/>
        <end position="1262"/>
    </location>
</feature>
<dbReference type="Pfam" id="PF16640">
    <property type="entry name" value="Big_3_5"/>
    <property type="match status" value="1"/>
</dbReference>
<feature type="chain" id="PRO_5039019739" evidence="1">
    <location>
        <begin position="27"/>
        <end position="1364"/>
    </location>
</feature>
<dbReference type="InParanoid" id="A0A420XK55"/>
<dbReference type="InterPro" id="IPR013783">
    <property type="entry name" value="Ig-like_fold"/>
</dbReference>
<dbReference type="Proteomes" id="UP000281955">
    <property type="component" value="Unassembled WGS sequence"/>
</dbReference>
<evidence type="ECO:0000313" key="4">
    <source>
        <dbReference type="EMBL" id="RKS68006.1"/>
    </source>
</evidence>
<dbReference type="Gene3D" id="2.60.120.260">
    <property type="entry name" value="Galactose-binding domain-like"/>
    <property type="match status" value="1"/>
</dbReference>
<dbReference type="InterPro" id="IPR001769">
    <property type="entry name" value="Gingipain"/>
</dbReference>
<dbReference type="PANTHER" id="PTHR21523:SF46">
    <property type="entry name" value="MLT-TEN (MLT-10) RELATED"/>
    <property type="match status" value="1"/>
</dbReference>
<dbReference type="GO" id="GO:0006508">
    <property type="term" value="P:proteolysis"/>
    <property type="evidence" value="ECO:0007669"/>
    <property type="project" value="InterPro"/>
</dbReference>
<proteinExistence type="predicted"/>
<dbReference type="InterPro" id="IPR032109">
    <property type="entry name" value="Big_3_5"/>
</dbReference>
<accession>A0A420XK55</accession>
<name>A0A420XK55_9ACTN</name>
<evidence type="ECO:0000259" key="3">
    <source>
        <dbReference type="Pfam" id="PF16640"/>
    </source>
</evidence>
<reference evidence="4 5" key="1">
    <citation type="submission" date="2018-10" db="EMBL/GenBank/DDBJ databases">
        <title>Genomic Encyclopedia of Archaeal and Bacterial Type Strains, Phase II (KMG-II): from individual species to whole genera.</title>
        <authorList>
            <person name="Goeker M."/>
        </authorList>
    </citation>
    <scope>NUCLEOTIDE SEQUENCE [LARGE SCALE GENOMIC DNA]</scope>
    <source>
        <strain evidence="4 5">RP-AC37</strain>
    </source>
</reference>
<dbReference type="Gene3D" id="2.60.40.10">
    <property type="entry name" value="Immunoglobulins"/>
    <property type="match status" value="1"/>
</dbReference>
<dbReference type="PANTHER" id="PTHR21523">
    <property type="match status" value="1"/>
</dbReference>
<comment type="caution">
    <text evidence="4">The sequence shown here is derived from an EMBL/GenBank/DDBJ whole genome shotgun (WGS) entry which is preliminary data.</text>
</comment>
<dbReference type="EMBL" id="RBWV01000017">
    <property type="protein sequence ID" value="RKS68006.1"/>
    <property type="molecule type" value="Genomic_DNA"/>
</dbReference>
<protein>
    <submittedName>
        <fullName evidence="4">Ig-like domain-containing protein</fullName>
    </submittedName>
</protein>
<dbReference type="Gene3D" id="2.60.120.380">
    <property type="match status" value="1"/>
</dbReference>
<dbReference type="GO" id="GO:0008234">
    <property type="term" value="F:cysteine-type peptidase activity"/>
    <property type="evidence" value="ECO:0007669"/>
    <property type="project" value="InterPro"/>
</dbReference>
<organism evidence="4 5">
    <name type="scientific">Motilibacter peucedani</name>
    <dbReference type="NCBI Taxonomy" id="598650"/>
    <lineage>
        <taxon>Bacteria</taxon>
        <taxon>Bacillati</taxon>
        <taxon>Actinomycetota</taxon>
        <taxon>Actinomycetes</taxon>
        <taxon>Motilibacterales</taxon>
        <taxon>Motilibacteraceae</taxon>
        <taxon>Motilibacter</taxon>
    </lineage>
</organism>
<dbReference type="RefSeq" id="WP_121195144.1">
    <property type="nucleotide sequence ID" value="NZ_RBWV01000017.1"/>
</dbReference>